<feature type="coiled-coil region" evidence="1">
    <location>
        <begin position="901"/>
        <end position="992"/>
    </location>
</feature>
<feature type="compositionally biased region" description="Polar residues" evidence="2">
    <location>
        <begin position="1142"/>
        <end position="1155"/>
    </location>
</feature>
<feature type="coiled-coil region" evidence="1">
    <location>
        <begin position="708"/>
        <end position="735"/>
    </location>
</feature>
<gene>
    <name evidence="3" type="ORF">BCR36DRAFT_456503</name>
</gene>
<evidence type="ECO:0000313" key="3">
    <source>
        <dbReference type="EMBL" id="ORX45784.1"/>
    </source>
</evidence>
<proteinExistence type="predicted"/>
<reference evidence="3 4" key="2">
    <citation type="submission" date="2016-08" db="EMBL/GenBank/DDBJ databases">
        <title>Pervasive Adenine N6-methylation of Active Genes in Fungi.</title>
        <authorList>
            <consortium name="DOE Joint Genome Institute"/>
            <person name="Mondo S.J."/>
            <person name="Dannebaum R.O."/>
            <person name="Kuo R.C."/>
            <person name="Labutti K."/>
            <person name="Haridas S."/>
            <person name="Kuo A."/>
            <person name="Salamov A."/>
            <person name="Ahrendt S.R."/>
            <person name="Lipzen A."/>
            <person name="Sullivan W."/>
            <person name="Andreopoulos W.B."/>
            <person name="Clum A."/>
            <person name="Lindquist E."/>
            <person name="Daum C."/>
            <person name="Ramamoorthy G.K."/>
            <person name="Gryganskyi A."/>
            <person name="Culley D."/>
            <person name="Magnuson J.K."/>
            <person name="James T.Y."/>
            <person name="O'Malley M.A."/>
            <person name="Stajich J.E."/>
            <person name="Spatafora J.W."/>
            <person name="Visel A."/>
            <person name="Grigoriev I.V."/>
        </authorList>
    </citation>
    <scope>NUCLEOTIDE SEQUENCE [LARGE SCALE GENOMIC DNA]</scope>
    <source>
        <strain evidence="4">finn</strain>
    </source>
</reference>
<protein>
    <submittedName>
        <fullName evidence="3">Uncharacterized protein</fullName>
    </submittedName>
</protein>
<dbReference type="AlphaFoldDB" id="A0A1Y1V2I4"/>
<evidence type="ECO:0000256" key="1">
    <source>
        <dbReference type="SAM" id="Coils"/>
    </source>
</evidence>
<organism evidence="3 4">
    <name type="scientific">Piromyces finnis</name>
    <dbReference type="NCBI Taxonomy" id="1754191"/>
    <lineage>
        <taxon>Eukaryota</taxon>
        <taxon>Fungi</taxon>
        <taxon>Fungi incertae sedis</taxon>
        <taxon>Chytridiomycota</taxon>
        <taxon>Chytridiomycota incertae sedis</taxon>
        <taxon>Neocallimastigomycetes</taxon>
        <taxon>Neocallimastigales</taxon>
        <taxon>Neocallimastigaceae</taxon>
        <taxon>Piromyces</taxon>
    </lineage>
</organism>
<sequence>MDWDAIQKRENKKAIEARKYGELLKQQNEEIKERKLKEKQFELEEAKKFFLDSQKENNNSNNNNNNNNNNKLFYNTKSRGNEFNNSNKYNLFLDDPLLSNLKNSINVNSNLLSNSNNRSINTLFNQNNSNITNSSLTTLNNNSIINDSNNSFQNLKYYNNPTKTNIINDSGLLLSNDYLRSKKIEDVHIENIPISHILVKIDKLQQLYDNNSKIVENLNNRCEESTLHVNEIKNHLLERIEKGESKIIQLIYSYTEKQKNLDLTWRNEQADQLQMIQNSLHNVENYIQNLNTKISEHDSSIEYIQGQFNTMKKRLDGLEKNVEFQLQKLKQDMETNQLNIEKKFENFQEELNAMFKNNEKSYHSKLNCFKEDLQTEKSIQINTINDLKKNINTLSDIIRKIEEKEVLETNSLKESIISTQSVVDTTLKEKDVQLRQYIDQSYEILTSKFNEKHLQEQQKITEMAQKIASITNLFKEKLEGIIKQQTYQVSDYKKSMVDVESKLTNSLQQKVKEILIKLSETEEGHKKSEEDKTSFISKMSEKFKELEKQCNHDINMFKVTYNAKLDETFQNYEEDIKKQLTAKDNIIEEINYKIVQLFSKVNNQEEAHQSNSRELSKMIQEFEANEKESNTSRTKEMNSMINELKEKYQEIENKFSLVGEEQKKSVSDIENKFKFKYIQIDQILEAYKENFKSFINKKDIDEIIGQMNQSTETQIQEMKKIINDHQNLLEKELNTVHINVADQLHKIEEDLAKAKTTYISQYEYQELIDKIDNSNKYFNNNTVEINQMIDRMNHSLEVIDSNLVTNLTNNYNELTKKIDCCVNNYNNTLNVHQTQQGVIQKIKDDIEKIKESVTTHKKGLSENEKISANQTKLLNSINESVEKLKQTNDLKISKRECQDCLLKLENEYKDLTSMYEQVRQDYRSREINLEIQIKKLEDQLEENNNDTKKQSKQFKIDMEENLHKINKQIVIIENYINENKEKQRSIDEVLNKRDIDSSSTKSIKLELDFLQEKVEKLPSEESMNTFLKKATQSIKESQEYLENEISNIKKVLKKHSLNNLSIDTNKNDEGKLMNSNLSTTNESLQKQEIIINQDKDKEIIKEVNQREVELSSGLSTEKSASPPPRPAVIITTREIIPLQYNISDTKPKNSDTNSTNNMNINEIKEENKNEKENNKNFHKKEESH</sequence>
<name>A0A1Y1V2I4_9FUNG</name>
<feature type="compositionally biased region" description="Low complexity" evidence="2">
    <location>
        <begin position="57"/>
        <end position="70"/>
    </location>
</feature>
<dbReference type="Proteomes" id="UP000193719">
    <property type="component" value="Unassembled WGS sequence"/>
</dbReference>
<comment type="caution">
    <text evidence="3">The sequence shown here is derived from an EMBL/GenBank/DDBJ whole genome shotgun (WGS) entry which is preliminary data.</text>
</comment>
<accession>A0A1Y1V2I4</accession>
<dbReference type="EMBL" id="MCFH01000038">
    <property type="protein sequence ID" value="ORX45784.1"/>
    <property type="molecule type" value="Genomic_DNA"/>
</dbReference>
<evidence type="ECO:0000256" key="2">
    <source>
        <dbReference type="SAM" id="MobiDB-lite"/>
    </source>
</evidence>
<evidence type="ECO:0000313" key="4">
    <source>
        <dbReference type="Proteomes" id="UP000193719"/>
    </source>
</evidence>
<feature type="coiled-coil region" evidence="1">
    <location>
        <begin position="273"/>
        <end position="404"/>
    </location>
</feature>
<feature type="coiled-coil region" evidence="1">
    <location>
        <begin position="201"/>
        <end position="235"/>
    </location>
</feature>
<reference evidence="3 4" key="1">
    <citation type="submission" date="2016-08" db="EMBL/GenBank/DDBJ databases">
        <title>Genomes of anaerobic fungi encode conserved fungal cellulosomes for biomass hydrolysis.</title>
        <authorList>
            <consortium name="DOE Joint Genome Institute"/>
            <person name="Haitjema C.H."/>
            <person name="Gilmore S.P."/>
            <person name="Henske J.K."/>
            <person name="Solomon K.V."/>
            <person name="De Groot R."/>
            <person name="Kuo A."/>
            <person name="Mondo S.J."/>
            <person name="Salamov A.A."/>
            <person name="Labutti K."/>
            <person name="Zhao Z."/>
            <person name="Chiniquy J."/>
            <person name="Barry K."/>
            <person name="Brewer H.M."/>
            <person name="Purvine S.O."/>
            <person name="Wright A.T."/>
            <person name="Boxma B."/>
            <person name="Van Alen T."/>
            <person name="Hackstein J.H."/>
            <person name="Baker S.E."/>
            <person name="Grigoriev I.V."/>
            <person name="O'Malley M.A."/>
        </authorList>
    </citation>
    <scope>NUCLEOTIDE SEQUENCE [LARGE SCALE GENOMIC DNA]</scope>
    <source>
        <strain evidence="4">finn</strain>
    </source>
</reference>
<feature type="coiled-coil region" evidence="1">
    <location>
        <begin position="634"/>
        <end position="661"/>
    </location>
</feature>
<keyword evidence="4" id="KW-1185">Reference proteome</keyword>
<dbReference type="STRING" id="1754191.A0A1Y1V2I4"/>
<feature type="region of interest" description="Disordered" evidence="2">
    <location>
        <begin position="52"/>
        <end position="79"/>
    </location>
</feature>
<feature type="compositionally biased region" description="Basic and acidic residues" evidence="2">
    <location>
        <begin position="1162"/>
        <end position="1184"/>
    </location>
</feature>
<keyword evidence="1" id="KW-0175">Coiled coil</keyword>
<feature type="region of interest" description="Disordered" evidence="2">
    <location>
        <begin position="1142"/>
        <end position="1184"/>
    </location>
</feature>